<sequence length="126" mass="14561">MASKKIHLFWKSAMEAGTPGDYYINPSKKLMSKASDWKAVEHEDHVETRTNMAAFDTNNSVFMKRYNNQAVDGHIQNEDDYFSYIVNSDFLNLKEMRGEVKDGIAICYYPKIKVVEKKKNVDEVQA</sequence>
<dbReference type="EMBL" id="JAJJMB010000948">
    <property type="protein sequence ID" value="KAI3960235.1"/>
    <property type="molecule type" value="Genomic_DNA"/>
</dbReference>
<keyword evidence="2" id="KW-1185">Reference proteome</keyword>
<reference evidence="1" key="1">
    <citation type="submission" date="2022-04" db="EMBL/GenBank/DDBJ databases">
        <title>A functionally conserved STORR gene fusion in Papaver species that diverged 16.8 million years ago.</title>
        <authorList>
            <person name="Catania T."/>
        </authorList>
    </citation>
    <scope>NUCLEOTIDE SEQUENCE</scope>
    <source>
        <strain evidence="1">S-188037</strain>
    </source>
</reference>
<proteinExistence type="predicted"/>
<evidence type="ECO:0000313" key="1">
    <source>
        <dbReference type="EMBL" id="KAI3960235.1"/>
    </source>
</evidence>
<accession>A0AAD4TK42</accession>
<gene>
    <name evidence="1" type="ORF">MKW98_016959</name>
</gene>
<name>A0AAD4TK42_9MAGN</name>
<organism evidence="1 2">
    <name type="scientific">Papaver atlanticum</name>
    <dbReference type="NCBI Taxonomy" id="357466"/>
    <lineage>
        <taxon>Eukaryota</taxon>
        <taxon>Viridiplantae</taxon>
        <taxon>Streptophyta</taxon>
        <taxon>Embryophyta</taxon>
        <taxon>Tracheophyta</taxon>
        <taxon>Spermatophyta</taxon>
        <taxon>Magnoliopsida</taxon>
        <taxon>Ranunculales</taxon>
        <taxon>Papaveraceae</taxon>
        <taxon>Papaveroideae</taxon>
        <taxon>Papaver</taxon>
    </lineage>
</organism>
<dbReference type="Proteomes" id="UP001202328">
    <property type="component" value="Unassembled WGS sequence"/>
</dbReference>
<dbReference type="AlphaFoldDB" id="A0AAD4TK42"/>
<protein>
    <submittedName>
        <fullName evidence="1">Uncharacterized protein</fullName>
    </submittedName>
</protein>
<comment type="caution">
    <text evidence="1">The sequence shown here is derived from an EMBL/GenBank/DDBJ whole genome shotgun (WGS) entry which is preliminary data.</text>
</comment>
<evidence type="ECO:0000313" key="2">
    <source>
        <dbReference type="Proteomes" id="UP001202328"/>
    </source>
</evidence>